<evidence type="ECO:0000256" key="2">
    <source>
        <dbReference type="ARBA" id="ARBA00001947"/>
    </source>
</evidence>
<accession>A0A507CCN6</accession>
<comment type="cofactor">
    <cofactor evidence="2">
        <name>Zn(2+)</name>
        <dbReference type="ChEBI" id="CHEBI:29105"/>
    </cofactor>
</comment>
<evidence type="ECO:0000313" key="10">
    <source>
        <dbReference type="Proteomes" id="UP000319731"/>
    </source>
</evidence>
<dbReference type="InterPro" id="IPR036264">
    <property type="entry name" value="Bact_exopeptidase_dim_dom"/>
</dbReference>
<dbReference type="SUPFAM" id="SSF53187">
    <property type="entry name" value="Zn-dependent exopeptidases"/>
    <property type="match status" value="1"/>
</dbReference>
<keyword evidence="4" id="KW-0479">Metal-binding</keyword>
<reference evidence="9 10" key="1">
    <citation type="journal article" date="2019" name="Sci. Rep.">
        <title>Comparative genomics of chytrid fungi reveal insights into the obligate biotrophic and pathogenic lifestyle of Synchytrium endobioticum.</title>
        <authorList>
            <person name="van de Vossenberg B.T.L.H."/>
            <person name="Warris S."/>
            <person name="Nguyen H.D.T."/>
            <person name="van Gent-Pelzer M.P.E."/>
            <person name="Joly D.L."/>
            <person name="van de Geest H.C."/>
            <person name="Bonants P.J.M."/>
            <person name="Smith D.S."/>
            <person name="Levesque C.A."/>
            <person name="van der Lee T.A.J."/>
        </authorList>
    </citation>
    <scope>NUCLEOTIDE SEQUENCE [LARGE SCALE GENOMIC DNA]</scope>
    <source>
        <strain evidence="9 10">JEL517</strain>
    </source>
</reference>
<dbReference type="SUPFAM" id="SSF55031">
    <property type="entry name" value="Bacterial exopeptidase dimerisation domain"/>
    <property type="match status" value="1"/>
</dbReference>
<keyword evidence="6" id="KW-0862">Zinc</keyword>
<keyword evidence="5" id="KW-0378">Hydrolase</keyword>
<sequence>MATPTALDIVAAVDSLFPEAVTMLEDLVRFNSTRGGPDEKELQDWMEVQFRKLGITEIDKWEVDLQEIQSLKYPSPVNWSYENKINVVAIHNPKTKGGNGRSLVLNGHIDVVPEGPHDMWTTPPFHPSIRDGKMYGRGTGDMKAGVVAYYYAFKALQKLGYVPAAKVIMQAVTEEECTGNGALACVARGYVGDACIIPEPFEGLQLAQVGVIWLSVRVRGRPAHVMEMAVGSNAILAAFDLFKEIQVLEEQWNKPHMKPTVYQTTNHPINVNLGKINGGNWNSSVPSECTFDVRVGVYPGTEPSTIQSQIELALSAKAKQLGVECRITYGGFVAPGVEMNPDWEVIKLLSAVHERVTGRVPAMLASTATTDARAFIVEAGGYSRAGLFHSGMVWIGENGGWTVVNVDRLPRSSAPGNGFPAASIGL</sequence>
<proteinExistence type="inferred from homology"/>
<evidence type="ECO:0000256" key="3">
    <source>
        <dbReference type="ARBA" id="ARBA00006247"/>
    </source>
</evidence>
<dbReference type="STRING" id="1806994.A0A507CCN6"/>
<comment type="cofactor">
    <cofactor evidence="1">
        <name>Co(2+)</name>
        <dbReference type="ChEBI" id="CHEBI:48828"/>
    </cofactor>
</comment>
<dbReference type="GeneID" id="42002203"/>
<evidence type="ECO:0000256" key="6">
    <source>
        <dbReference type="ARBA" id="ARBA00022833"/>
    </source>
</evidence>
<protein>
    <recommendedName>
        <fullName evidence="8">Peptidase M20 dimerisation domain-containing protein</fullName>
    </recommendedName>
</protein>
<dbReference type="InterPro" id="IPR050072">
    <property type="entry name" value="Peptidase_M20A"/>
</dbReference>
<comment type="caution">
    <text evidence="9">The sequence shown here is derived from an EMBL/GenBank/DDBJ whole genome shotgun (WGS) entry which is preliminary data.</text>
</comment>
<dbReference type="NCBIfam" id="NF005306">
    <property type="entry name" value="PRK06837.1"/>
    <property type="match status" value="1"/>
</dbReference>
<feature type="domain" description="Peptidase M20 dimerisation" evidence="8">
    <location>
        <begin position="207"/>
        <end position="319"/>
    </location>
</feature>
<dbReference type="Pfam" id="PF07687">
    <property type="entry name" value="M20_dimer"/>
    <property type="match status" value="1"/>
</dbReference>
<dbReference type="Pfam" id="PF01546">
    <property type="entry name" value="Peptidase_M20"/>
    <property type="match status" value="1"/>
</dbReference>
<evidence type="ECO:0000256" key="1">
    <source>
        <dbReference type="ARBA" id="ARBA00001941"/>
    </source>
</evidence>
<dbReference type="AlphaFoldDB" id="A0A507CCN6"/>
<keyword evidence="7" id="KW-0170">Cobalt</keyword>
<dbReference type="InterPro" id="IPR010182">
    <property type="entry name" value="ArgE/DapE"/>
</dbReference>
<dbReference type="InterPro" id="IPR011650">
    <property type="entry name" value="Peptidase_M20_dimer"/>
</dbReference>
<dbReference type="PANTHER" id="PTHR43808:SF25">
    <property type="entry name" value="PEPTIDASE M20 DIMERISATION DOMAIN-CONTAINING PROTEIN"/>
    <property type="match status" value="1"/>
</dbReference>
<dbReference type="PANTHER" id="PTHR43808">
    <property type="entry name" value="ACETYLORNITHINE DEACETYLASE"/>
    <property type="match status" value="1"/>
</dbReference>
<evidence type="ECO:0000313" key="9">
    <source>
        <dbReference type="EMBL" id="TPX36939.1"/>
    </source>
</evidence>
<evidence type="ECO:0000256" key="5">
    <source>
        <dbReference type="ARBA" id="ARBA00022801"/>
    </source>
</evidence>
<dbReference type="Proteomes" id="UP000319731">
    <property type="component" value="Unassembled WGS sequence"/>
</dbReference>
<dbReference type="OrthoDB" id="10059875at2759"/>
<dbReference type="NCBIfam" id="TIGR01910">
    <property type="entry name" value="DapE-ArgE"/>
    <property type="match status" value="1"/>
</dbReference>
<organism evidence="9 10">
    <name type="scientific">Synchytrium microbalum</name>
    <dbReference type="NCBI Taxonomy" id="1806994"/>
    <lineage>
        <taxon>Eukaryota</taxon>
        <taxon>Fungi</taxon>
        <taxon>Fungi incertae sedis</taxon>
        <taxon>Chytridiomycota</taxon>
        <taxon>Chytridiomycota incertae sedis</taxon>
        <taxon>Chytridiomycetes</taxon>
        <taxon>Synchytriales</taxon>
        <taxon>Synchytriaceae</taxon>
        <taxon>Synchytrium</taxon>
    </lineage>
</organism>
<dbReference type="RefSeq" id="XP_031027010.1">
    <property type="nucleotide sequence ID" value="XM_031166906.1"/>
</dbReference>
<evidence type="ECO:0000256" key="7">
    <source>
        <dbReference type="ARBA" id="ARBA00023285"/>
    </source>
</evidence>
<evidence type="ECO:0000256" key="4">
    <source>
        <dbReference type="ARBA" id="ARBA00022723"/>
    </source>
</evidence>
<dbReference type="EMBL" id="QEAO01000003">
    <property type="protein sequence ID" value="TPX36939.1"/>
    <property type="molecule type" value="Genomic_DNA"/>
</dbReference>
<dbReference type="Gene3D" id="3.40.630.10">
    <property type="entry name" value="Zn peptidases"/>
    <property type="match status" value="1"/>
</dbReference>
<gene>
    <name evidence="9" type="ORF">SmJEL517_g00978</name>
</gene>
<evidence type="ECO:0000259" key="8">
    <source>
        <dbReference type="Pfam" id="PF07687"/>
    </source>
</evidence>
<dbReference type="InterPro" id="IPR002933">
    <property type="entry name" value="Peptidase_M20"/>
</dbReference>
<keyword evidence="10" id="KW-1185">Reference proteome</keyword>
<dbReference type="Gene3D" id="3.30.70.360">
    <property type="match status" value="1"/>
</dbReference>
<dbReference type="GO" id="GO:0046872">
    <property type="term" value="F:metal ion binding"/>
    <property type="evidence" value="ECO:0007669"/>
    <property type="project" value="UniProtKB-KW"/>
</dbReference>
<comment type="similarity">
    <text evidence="3">Belongs to the peptidase M20A family.</text>
</comment>
<dbReference type="GO" id="GO:0016787">
    <property type="term" value="F:hydrolase activity"/>
    <property type="evidence" value="ECO:0007669"/>
    <property type="project" value="UniProtKB-KW"/>
</dbReference>
<name>A0A507CCN6_9FUNG</name>